<keyword evidence="1 4" id="KW-0479">Metal-binding</keyword>
<keyword evidence="2 4" id="KW-0863">Zinc-finger</keyword>
<dbReference type="InterPro" id="IPR000571">
    <property type="entry name" value="Znf_CCCH"/>
</dbReference>
<accession>A0A9P1FW15</accession>
<dbReference type="EMBL" id="CAMXCT020001447">
    <property type="protein sequence ID" value="CAL1143606.1"/>
    <property type="molecule type" value="Genomic_DNA"/>
</dbReference>
<dbReference type="EMBL" id="CAMXCT010001447">
    <property type="protein sequence ID" value="CAI3990231.1"/>
    <property type="molecule type" value="Genomic_DNA"/>
</dbReference>
<reference evidence="6" key="1">
    <citation type="submission" date="2022-10" db="EMBL/GenBank/DDBJ databases">
        <authorList>
            <person name="Chen Y."/>
            <person name="Dougan E. K."/>
            <person name="Chan C."/>
            <person name="Rhodes N."/>
            <person name="Thang M."/>
        </authorList>
    </citation>
    <scope>NUCLEOTIDE SEQUENCE</scope>
</reference>
<comment type="caution">
    <text evidence="6">The sequence shown here is derived from an EMBL/GenBank/DDBJ whole genome shotgun (WGS) entry which is preliminary data.</text>
</comment>
<dbReference type="AlphaFoldDB" id="A0A9P1FW15"/>
<dbReference type="Proteomes" id="UP001152797">
    <property type="component" value="Unassembled WGS sequence"/>
</dbReference>
<feature type="domain" description="C3H1-type" evidence="5">
    <location>
        <begin position="11"/>
        <end position="39"/>
    </location>
</feature>
<dbReference type="EMBL" id="CAMXCT030001447">
    <property type="protein sequence ID" value="CAL4777543.1"/>
    <property type="molecule type" value="Genomic_DNA"/>
</dbReference>
<evidence type="ECO:0000256" key="4">
    <source>
        <dbReference type="PROSITE-ProRule" id="PRU00723"/>
    </source>
</evidence>
<evidence type="ECO:0000313" key="8">
    <source>
        <dbReference type="Proteomes" id="UP001152797"/>
    </source>
</evidence>
<proteinExistence type="predicted"/>
<evidence type="ECO:0000256" key="3">
    <source>
        <dbReference type="ARBA" id="ARBA00022833"/>
    </source>
</evidence>
<evidence type="ECO:0000313" key="7">
    <source>
        <dbReference type="EMBL" id="CAL4777543.1"/>
    </source>
</evidence>
<evidence type="ECO:0000259" key="5">
    <source>
        <dbReference type="PROSITE" id="PS50103"/>
    </source>
</evidence>
<dbReference type="PROSITE" id="PS50103">
    <property type="entry name" value="ZF_C3H1"/>
    <property type="match status" value="1"/>
</dbReference>
<keyword evidence="3 4" id="KW-0862">Zinc</keyword>
<evidence type="ECO:0000256" key="2">
    <source>
        <dbReference type="ARBA" id="ARBA00022771"/>
    </source>
</evidence>
<protein>
    <recommendedName>
        <fullName evidence="5">C3H1-type domain-containing protein</fullName>
    </recommendedName>
</protein>
<gene>
    <name evidence="6" type="ORF">C1SCF055_LOCUS17236</name>
</gene>
<sequence length="121" mass="13930">MELSSRHGLGRRTREPCIFFASGLGCWKGSRCDFDHVINQEPGYRPRKDVREKVKEELRRCFDENEPEKIYAKLQDAARQSRYAYALIVGVLASIMQPMLVDWSGDSDAEALKLLEPLKIQ</sequence>
<dbReference type="GO" id="GO:0008270">
    <property type="term" value="F:zinc ion binding"/>
    <property type="evidence" value="ECO:0007669"/>
    <property type="project" value="UniProtKB-KW"/>
</dbReference>
<dbReference type="OrthoDB" id="423558at2759"/>
<feature type="zinc finger region" description="C3H1-type" evidence="4">
    <location>
        <begin position="11"/>
        <end position="39"/>
    </location>
</feature>
<dbReference type="InterPro" id="IPR036855">
    <property type="entry name" value="Znf_CCCH_sf"/>
</dbReference>
<keyword evidence="8" id="KW-1185">Reference proteome</keyword>
<organism evidence="6">
    <name type="scientific">Cladocopium goreaui</name>
    <dbReference type="NCBI Taxonomy" id="2562237"/>
    <lineage>
        <taxon>Eukaryota</taxon>
        <taxon>Sar</taxon>
        <taxon>Alveolata</taxon>
        <taxon>Dinophyceae</taxon>
        <taxon>Suessiales</taxon>
        <taxon>Symbiodiniaceae</taxon>
        <taxon>Cladocopium</taxon>
    </lineage>
</organism>
<dbReference type="PROSITE" id="PS51257">
    <property type="entry name" value="PROKAR_LIPOPROTEIN"/>
    <property type="match status" value="1"/>
</dbReference>
<dbReference type="SUPFAM" id="SSF90229">
    <property type="entry name" value="CCCH zinc finger"/>
    <property type="match status" value="1"/>
</dbReference>
<name>A0A9P1FW15_9DINO</name>
<reference evidence="7 8" key="2">
    <citation type="submission" date="2024-05" db="EMBL/GenBank/DDBJ databases">
        <authorList>
            <person name="Chen Y."/>
            <person name="Shah S."/>
            <person name="Dougan E. K."/>
            <person name="Thang M."/>
            <person name="Chan C."/>
        </authorList>
    </citation>
    <scope>NUCLEOTIDE SEQUENCE [LARGE SCALE GENOMIC DNA]</scope>
</reference>
<evidence type="ECO:0000313" key="6">
    <source>
        <dbReference type="EMBL" id="CAI3990231.1"/>
    </source>
</evidence>
<evidence type="ECO:0000256" key="1">
    <source>
        <dbReference type="ARBA" id="ARBA00022723"/>
    </source>
</evidence>